<name>A0ABV6H4Z2_9ACTN</name>
<feature type="transmembrane region" description="Helical" evidence="1">
    <location>
        <begin position="109"/>
        <end position="128"/>
    </location>
</feature>
<keyword evidence="1" id="KW-0812">Transmembrane</keyword>
<feature type="transmembrane region" description="Helical" evidence="1">
    <location>
        <begin position="73"/>
        <end position="97"/>
    </location>
</feature>
<keyword evidence="1" id="KW-1133">Transmembrane helix</keyword>
<feature type="transmembrane region" description="Helical" evidence="1">
    <location>
        <begin position="140"/>
        <end position="164"/>
    </location>
</feature>
<keyword evidence="1" id="KW-0472">Membrane</keyword>
<comment type="caution">
    <text evidence="2">The sequence shown here is derived from an EMBL/GenBank/DDBJ whole genome shotgun (WGS) entry which is preliminary data.</text>
</comment>
<dbReference type="Proteomes" id="UP001589783">
    <property type="component" value="Unassembled WGS sequence"/>
</dbReference>
<dbReference type="EMBL" id="JBHLWV010000012">
    <property type="protein sequence ID" value="MFC0313943.1"/>
    <property type="molecule type" value="Genomic_DNA"/>
</dbReference>
<dbReference type="RefSeq" id="WP_382361075.1">
    <property type="nucleotide sequence ID" value="NZ_JBHLWV010000012.1"/>
</dbReference>
<evidence type="ECO:0000256" key="1">
    <source>
        <dbReference type="SAM" id="Phobius"/>
    </source>
</evidence>
<keyword evidence="3" id="KW-1185">Reference proteome</keyword>
<accession>A0ABV6H4Z2</accession>
<feature type="transmembrane region" description="Helical" evidence="1">
    <location>
        <begin position="33"/>
        <end position="52"/>
    </location>
</feature>
<protein>
    <recommendedName>
        <fullName evidence="4">Polysaccharide biosynthesis protein</fullName>
    </recommendedName>
</protein>
<proteinExistence type="predicted"/>
<evidence type="ECO:0008006" key="4">
    <source>
        <dbReference type="Google" id="ProtNLM"/>
    </source>
</evidence>
<evidence type="ECO:0000313" key="2">
    <source>
        <dbReference type="EMBL" id="MFC0313943.1"/>
    </source>
</evidence>
<evidence type="ECO:0000313" key="3">
    <source>
        <dbReference type="Proteomes" id="UP001589783"/>
    </source>
</evidence>
<feature type="transmembrane region" description="Helical" evidence="1">
    <location>
        <begin position="217"/>
        <end position="236"/>
    </location>
</feature>
<organism evidence="2 3">
    <name type="scientific">Gordonia phosphorivorans</name>
    <dbReference type="NCBI Taxonomy" id="1056982"/>
    <lineage>
        <taxon>Bacteria</taxon>
        <taxon>Bacillati</taxon>
        <taxon>Actinomycetota</taxon>
        <taxon>Actinomycetes</taxon>
        <taxon>Mycobacteriales</taxon>
        <taxon>Gordoniaceae</taxon>
        <taxon>Gordonia</taxon>
    </lineage>
</organism>
<feature type="transmembrane region" description="Helical" evidence="1">
    <location>
        <begin position="184"/>
        <end position="205"/>
    </location>
</feature>
<feature type="transmembrane region" description="Helical" evidence="1">
    <location>
        <begin position="242"/>
        <end position="261"/>
    </location>
</feature>
<sequence>MKAVIWDGLWFLGSAAALLATWSSPDSITPLILVAGWVGLGGLACFGAGVAMRVTPRFRGVTGWLREDGRHRLFFGIDAGLEQVGVLLVLLITAAIIDDAGAGALRGSAAMLAPFAILTAAIPLVVIPESKRQGREGHQTWAVLLKIALITGGSVFLVGLAALFVPEWVGRLVLGDTFAGARPVLTVMACEYAIGAVLYGLATYLRALKRSADLVRLKSAHLLLTVAGATLAALIFHSAVAVALGLVTASVILLVVALGVVRPWREPDRSSAAAAVRDPEPVVDARAQVPR</sequence>
<gene>
    <name evidence="2" type="ORF">ACFFJD_03625</name>
</gene>
<reference evidence="2 3" key="1">
    <citation type="submission" date="2024-09" db="EMBL/GenBank/DDBJ databases">
        <authorList>
            <person name="Sun Q."/>
            <person name="Mori K."/>
        </authorList>
    </citation>
    <scope>NUCLEOTIDE SEQUENCE [LARGE SCALE GENOMIC DNA]</scope>
    <source>
        <strain evidence="2 3">CCM 7957</strain>
    </source>
</reference>